<evidence type="ECO:0000313" key="4">
    <source>
        <dbReference type="EMBL" id="WKN38719.1"/>
    </source>
</evidence>
<feature type="compositionally biased region" description="Basic and acidic residues" evidence="2">
    <location>
        <begin position="172"/>
        <end position="190"/>
    </location>
</feature>
<evidence type="ECO:0000256" key="2">
    <source>
        <dbReference type="SAM" id="MobiDB-lite"/>
    </source>
</evidence>
<dbReference type="SMART" id="SM00448">
    <property type="entry name" value="REC"/>
    <property type="match status" value="1"/>
</dbReference>
<dbReference type="EMBL" id="CP120682">
    <property type="protein sequence ID" value="WKN38719.1"/>
    <property type="molecule type" value="Genomic_DNA"/>
</dbReference>
<feature type="modified residue" description="4-aspartylphosphate" evidence="1">
    <location>
        <position position="65"/>
    </location>
</feature>
<dbReference type="GO" id="GO:0000160">
    <property type="term" value="P:phosphorelay signal transduction system"/>
    <property type="evidence" value="ECO:0007669"/>
    <property type="project" value="InterPro"/>
</dbReference>
<evidence type="ECO:0000256" key="1">
    <source>
        <dbReference type="PROSITE-ProRule" id="PRU00169"/>
    </source>
</evidence>
<evidence type="ECO:0000259" key="3">
    <source>
        <dbReference type="PROSITE" id="PS50110"/>
    </source>
</evidence>
<dbReference type="Pfam" id="PF00072">
    <property type="entry name" value="Response_reg"/>
    <property type="match status" value="1"/>
</dbReference>
<keyword evidence="1" id="KW-0597">Phosphoprotein</keyword>
<dbReference type="AlphaFoldDB" id="A0AA49GRS4"/>
<reference evidence="4" key="1">
    <citation type="journal article" date="2023" name="Comput. Struct. Biotechnol. J.">
        <title>Discovery of a novel marine Bacteroidetes with a rich repertoire of carbohydrate-active enzymes.</title>
        <authorList>
            <person name="Chen B."/>
            <person name="Liu G."/>
            <person name="Chen Q."/>
            <person name="Wang H."/>
            <person name="Liu L."/>
            <person name="Tang K."/>
        </authorList>
    </citation>
    <scope>NUCLEOTIDE SEQUENCE</scope>
    <source>
        <strain evidence="4">TK19036</strain>
    </source>
</reference>
<dbReference type="Gene3D" id="3.40.50.2300">
    <property type="match status" value="1"/>
</dbReference>
<organism evidence="4">
    <name type="scientific">Roseihalotalea indica</name>
    <dbReference type="NCBI Taxonomy" id="2867963"/>
    <lineage>
        <taxon>Bacteria</taxon>
        <taxon>Pseudomonadati</taxon>
        <taxon>Bacteroidota</taxon>
        <taxon>Cytophagia</taxon>
        <taxon>Cytophagales</taxon>
        <taxon>Catalimonadaceae</taxon>
        <taxon>Roseihalotalea</taxon>
    </lineage>
</organism>
<dbReference type="PROSITE" id="PS50110">
    <property type="entry name" value="RESPONSE_REGULATORY"/>
    <property type="match status" value="1"/>
</dbReference>
<dbReference type="CDD" id="cd00156">
    <property type="entry name" value="REC"/>
    <property type="match status" value="1"/>
</dbReference>
<proteinExistence type="predicted"/>
<dbReference type="InterPro" id="IPR001789">
    <property type="entry name" value="Sig_transdc_resp-reg_receiver"/>
</dbReference>
<protein>
    <submittedName>
        <fullName evidence="4">Response regulator</fullName>
    </submittedName>
</protein>
<feature type="region of interest" description="Disordered" evidence="2">
    <location>
        <begin position="172"/>
        <end position="202"/>
    </location>
</feature>
<dbReference type="SUPFAM" id="SSF52172">
    <property type="entry name" value="CheY-like"/>
    <property type="match status" value="1"/>
</dbReference>
<sequence>MLNPNITDPYRSIKILILEDIPEDAKLMRHELEKAGYIIKAKIVDDEQNFVLSLEHFFPDIILADYSLPSFSGFDALLISKEKRPDTPFVFVTGAIGEEIAAETIVSGASGFVLKSNMSKLPEVVGNIFKNQGGWRNHRLEHTSKRIRSRIEANLEALDRIYEFLEKSKNTEPGWKDAMNEVEQLREDLSNKNNASQEDKDL</sequence>
<name>A0AA49GRS4_9BACT</name>
<gene>
    <name evidence="4" type="ORF">K4G66_08385</name>
</gene>
<feature type="domain" description="Response regulatory" evidence="3">
    <location>
        <begin position="14"/>
        <end position="130"/>
    </location>
</feature>
<dbReference type="InterPro" id="IPR011006">
    <property type="entry name" value="CheY-like_superfamily"/>
</dbReference>
<reference evidence="4" key="2">
    <citation type="journal article" date="2024" name="Antonie Van Leeuwenhoek">
        <title>Roseihalotalea indica gen. nov., sp. nov., a halophilic Bacteroidetes from mesopelagic Southwest Indian Ocean with higher carbohydrate metabolic potential.</title>
        <authorList>
            <person name="Chen B."/>
            <person name="Zhang M."/>
            <person name="Lin D."/>
            <person name="Ye J."/>
            <person name="Tang K."/>
        </authorList>
    </citation>
    <scope>NUCLEOTIDE SEQUENCE</scope>
    <source>
        <strain evidence="4">TK19036</strain>
    </source>
</reference>
<accession>A0AA49GRS4</accession>